<proteinExistence type="predicted"/>
<dbReference type="RefSeq" id="YP_009174969.1">
    <property type="nucleotide sequence ID" value="NC_028113.1"/>
</dbReference>
<evidence type="ECO:0000313" key="1">
    <source>
        <dbReference type="EMBL" id="ALE30312.1"/>
    </source>
</evidence>
<evidence type="ECO:0000313" key="2">
    <source>
        <dbReference type="Proteomes" id="UP000132053"/>
    </source>
</evidence>
<dbReference type="EMBL" id="KP329561">
    <property type="protein sequence ID" value="ALE30312.1"/>
    <property type="molecule type" value="Genomic_DNA"/>
</dbReference>
<accession>A0A0M4NFJ5</accession>
<name>A0A0M4NFJ5_9ADEN</name>
<protein>
    <submittedName>
        <fullName evidence="1">ORF2</fullName>
    </submittedName>
</protein>
<organism evidence="1 2">
    <name type="scientific">Simian adenovirus 8</name>
    <dbReference type="NCBI Taxonomy" id="413258"/>
    <lineage>
        <taxon>Viruses</taxon>
        <taxon>Varidnaviria</taxon>
        <taxon>Bamfordvirae</taxon>
        <taxon>Preplasmiviricota</taxon>
        <taxon>Polisuviricotina</taxon>
        <taxon>Pharingeaviricetes</taxon>
        <taxon>Rowavirales</taxon>
        <taxon>Adenoviridae</taxon>
        <taxon>Mastadenovirus</taxon>
        <taxon>Mastadenovirus longumcaudae</taxon>
        <taxon>Simian mastadenovirus B</taxon>
    </lineage>
</organism>
<dbReference type="Proteomes" id="UP000132053">
    <property type="component" value="Segment"/>
</dbReference>
<reference evidence="1 2" key="1">
    <citation type="journal article" date="2015" name="Arch. Virol.">
        <title>Taxonomy proposal for Old World monkey adenoviruses: characterisation of several non-human, non-ape primate adenovirus lineages.</title>
        <authorList>
            <person name="Panto L."/>
            <person name="Podgorski I.I."/>
            <person name="Janoska M."/>
            <person name="Marko O."/>
            <person name="Harrach B."/>
        </authorList>
    </citation>
    <scope>NUCLEOTIDE SEQUENCE [LARGE SCALE GENOMIC DNA]</scope>
    <source>
        <strain evidence="1">P-5</strain>
    </source>
</reference>
<dbReference type="OrthoDB" id="18479at10239"/>
<dbReference type="GeneID" id="26101497"/>
<dbReference type="KEGG" id="vg:26101497"/>
<sequence length="128" mass="14649">MYERRPVFFSICLPQPLVDHLHAGSVEVYELMLRVLPEFWRQMLLYLAPPFEHAYAGATLLSLSPSFQVLCCVMAPELTPNGELASAVAFDLYEVVRLAMLYEIREHGHVPNPELLNLLQVSQEVNFF</sequence>